<keyword evidence="3" id="KW-1185">Reference proteome</keyword>
<dbReference type="Proteomes" id="UP001066276">
    <property type="component" value="Chromosome 3_2"/>
</dbReference>
<evidence type="ECO:0000313" key="3">
    <source>
        <dbReference type="Proteomes" id="UP001066276"/>
    </source>
</evidence>
<dbReference type="EMBL" id="JANPWB010000006">
    <property type="protein sequence ID" value="KAJ1181217.1"/>
    <property type="molecule type" value="Genomic_DNA"/>
</dbReference>
<proteinExistence type="predicted"/>
<accession>A0AAV7U0B2</accession>
<evidence type="ECO:0000256" key="1">
    <source>
        <dbReference type="SAM" id="MobiDB-lite"/>
    </source>
</evidence>
<protein>
    <submittedName>
        <fullName evidence="2">Uncharacterized protein</fullName>
    </submittedName>
</protein>
<gene>
    <name evidence="2" type="ORF">NDU88_006427</name>
</gene>
<feature type="compositionally biased region" description="Polar residues" evidence="1">
    <location>
        <begin position="90"/>
        <end position="102"/>
    </location>
</feature>
<evidence type="ECO:0000313" key="2">
    <source>
        <dbReference type="EMBL" id="KAJ1181217.1"/>
    </source>
</evidence>
<name>A0AAV7U0B2_PLEWA</name>
<feature type="region of interest" description="Disordered" evidence="1">
    <location>
        <begin position="1"/>
        <end position="121"/>
    </location>
</feature>
<dbReference type="AlphaFoldDB" id="A0AAV7U0B2"/>
<feature type="compositionally biased region" description="Basic and acidic residues" evidence="1">
    <location>
        <begin position="74"/>
        <end position="87"/>
    </location>
</feature>
<sequence>MRSQAGSNHTRAPCRTPKRSQQYAENAYPVESEGSAAQGNLKAALHWVRGTAKPAENETGTSPAGSKGSAAHDPVGRSKRDGKEHRSCAARSSSTDSANSQKESGEDKGRQLTRFIVKLAA</sequence>
<organism evidence="2 3">
    <name type="scientific">Pleurodeles waltl</name>
    <name type="common">Iberian ribbed newt</name>
    <dbReference type="NCBI Taxonomy" id="8319"/>
    <lineage>
        <taxon>Eukaryota</taxon>
        <taxon>Metazoa</taxon>
        <taxon>Chordata</taxon>
        <taxon>Craniata</taxon>
        <taxon>Vertebrata</taxon>
        <taxon>Euteleostomi</taxon>
        <taxon>Amphibia</taxon>
        <taxon>Batrachia</taxon>
        <taxon>Caudata</taxon>
        <taxon>Salamandroidea</taxon>
        <taxon>Salamandridae</taxon>
        <taxon>Pleurodelinae</taxon>
        <taxon>Pleurodeles</taxon>
    </lineage>
</organism>
<comment type="caution">
    <text evidence="2">The sequence shown here is derived from an EMBL/GenBank/DDBJ whole genome shotgun (WGS) entry which is preliminary data.</text>
</comment>
<reference evidence="2" key="1">
    <citation type="journal article" date="2022" name="bioRxiv">
        <title>Sequencing and chromosome-scale assembly of the giantPleurodeles waltlgenome.</title>
        <authorList>
            <person name="Brown T."/>
            <person name="Elewa A."/>
            <person name="Iarovenko S."/>
            <person name="Subramanian E."/>
            <person name="Araus A.J."/>
            <person name="Petzold A."/>
            <person name="Susuki M."/>
            <person name="Suzuki K.-i.T."/>
            <person name="Hayashi T."/>
            <person name="Toyoda A."/>
            <person name="Oliveira C."/>
            <person name="Osipova E."/>
            <person name="Leigh N.D."/>
            <person name="Simon A."/>
            <person name="Yun M.H."/>
        </authorList>
    </citation>
    <scope>NUCLEOTIDE SEQUENCE</scope>
    <source>
        <strain evidence="2">20211129_DDA</strain>
        <tissue evidence="2">Liver</tissue>
    </source>
</reference>
<feature type="compositionally biased region" description="Polar residues" evidence="1">
    <location>
        <begin position="1"/>
        <end position="10"/>
    </location>
</feature>